<organism evidence="3 4">
    <name type="scientific">Stieleria bergensis</name>
    <dbReference type="NCBI Taxonomy" id="2528025"/>
    <lineage>
        <taxon>Bacteria</taxon>
        <taxon>Pseudomonadati</taxon>
        <taxon>Planctomycetota</taxon>
        <taxon>Planctomycetia</taxon>
        <taxon>Pirellulales</taxon>
        <taxon>Pirellulaceae</taxon>
        <taxon>Stieleria</taxon>
    </lineage>
</organism>
<evidence type="ECO:0000313" key="4">
    <source>
        <dbReference type="Proteomes" id="UP000315003"/>
    </source>
</evidence>
<dbReference type="Pfam" id="PF07589">
    <property type="entry name" value="PEP-CTERM"/>
    <property type="match status" value="1"/>
</dbReference>
<feature type="domain" description="Ice-binding protein C-terminal" evidence="2">
    <location>
        <begin position="294"/>
        <end position="316"/>
    </location>
</feature>
<dbReference type="OrthoDB" id="9915201at2"/>
<feature type="chain" id="PRO_5021960626" description="Ice-binding protein C-terminal domain-containing protein" evidence="1">
    <location>
        <begin position="22"/>
        <end position="318"/>
    </location>
</feature>
<dbReference type="Proteomes" id="UP000315003">
    <property type="component" value="Chromosome"/>
</dbReference>
<evidence type="ECO:0000256" key="1">
    <source>
        <dbReference type="SAM" id="SignalP"/>
    </source>
</evidence>
<dbReference type="NCBIfam" id="TIGR02595">
    <property type="entry name" value="PEP_CTERM"/>
    <property type="match status" value="1"/>
</dbReference>
<evidence type="ECO:0000259" key="2">
    <source>
        <dbReference type="Pfam" id="PF07589"/>
    </source>
</evidence>
<gene>
    <name evidence="3" type="ORF">SV7mr_28710</name>
</gene>
<feature type="signal peptide" evidence="1">
    <location>
        <begin position="1"/>
        <end position="21"/>
    </location>
</feature>
<dbReference type="InterPro" id="IPR013424">
    <property type="entry name" value="Ice-binding_C"/>
</dbReference>
<reference evidence="3 4" key="1">
    <citation type="submission" date="2019-02" db="EMBL/GenBank/DDBJ databases">
        <title>Deep-cultivation of Planctomycetes and their phenomic and genomic characterization uncovers novel biology.</title>
        <authorList>
            <person name="Wiegand S."/>
            <person name="Jogler M."/>
            <person name="Boedeker C."/>
            <person name="Pinto D."/>
            <person name="Vollmers J."/>
            <person name="Rivas-Marin E."/>
            <person name="Kohn T."/>
            <person name="Peeters S.H."/>
            <person name="Heuer A."/>
            <person name="Rast P."/>
            <person name="Oberbeckmann S."/>
            <person name="Bunk B."/>
            <person name="Jeske O."/>
            <person name="Meyerdierks A."/>
            <person name="Storesund J.E."/>
            <person name="Kallscheuer N."/>
            <person name="Luecker S."/>
            <person name="Lage O.M."/>
            <person name="Pohl T."/>
            <person name="Merkel B.J."/>
            <person name="Hornburger P."/>
            <person name="Mueller R.-W."/>
            <person name="Bruemmer F."/>
            <person name="Labrenz M."/>
            <person name="Spormann A.M."/>
            <person name="Op den Camp H."/>
            <person name="Overmann J."/>
            <person name="Amann R."/>
            <person name="Jetten M.S.M."/>
            <person name="Mascher T."/>
            <person name="Medema M.H."/>
            <person name="Devos D.P."/>
            <person name="Kaster A.-K."/>
            <person name="Ovreas L."/>
            <person name="Rohde M."/>
            <person name="Galperin M.Y."/>
            <person name="Jogler C."/>
        </authorList>
    </citation>
    <scope>NUCLEOTIDE SEQUENCE [LARGE SCALE GENOMIC DNA]</scope>
    <source>
        <strain evidence="3 4">SV_7m_r</strain>
    </source>
</reference>
<evidence type="ECO:0000313" key="3">
    <source>
        <dbReference type="EMBL" id="QDT60351.1"/>
    </source>
</evidence>
<dbReference type="AlphaFoldDB" id="A0A517SWA6"/>
<accession>A0A517SWA6</accession>
<keyword evidence="1" id="KW-0732">Signal</keyword>
<dbReference type="EMBL" id="CP036272">
    <property type="protein sequence ID" value="QDT60351.1"/>
    <property type="molecule type" value="Genomic_DNA"/>
</dbReference>
<dbReference type="RefSeq" id="WP_145272929.1">
    <property type="nucleotide sequence ID" value="NZ_CP036272.1"/>
</dbReference>
<name>A0A517SWA6_9BACT</name>
<keyword evidence="4" id="KW-1185">Reference proteome</keyword>
<protein>
    <recommendedName>
        <fullName evidence="2">Ice-binding protein C-terminal domain-containing protein</fullName>
    </recommendedName>
</protein>
<sequence precursor="true">MLKHLILIIPLAILTCSSAQAGFLTSVLTGNGQADQINTINNPVGRSTLIKGQGNSGAGLQDGDILYGWIASTELTNDITTSDPFNANSPVNAIPAGTPNIINDGYIAILFSGTIQTITDGFNLLATDSSSDYSLQGLLPDFSGSGQQLDGVSNAVAAILTGDTTGGVNDLKAVWARDTNSGTNEIQDFFTDAEFDLEFAATADNGFFQSSDPFGPPGSETSFNRAGLDIIDSTLSDDYANIDFIPVPVVALLPGTGPVTFNDLALDNTIVALTTGGRGFAFTPQSSSARLNIVPEPGTLGIFSIALLGVINVRRKRS</sequence>
<proteinExistence type="predicted"/>